<dbReference type="STRING" id="39946.A2XUE4"/>
<dbReference type="SUPFAM" id="SSF52096">
    <property type="entry name" value="ClpP/crotonase"/>
    <property type="match status" value="1"/>
</dbReference>
<dbReference type="InterPro" id="IPR029045">
    <property type="entry name" value="ClpP/crotonase-like_dom_sf"/>
</dbReference>
<keyword evidence="2" id="KW-1185">Reference proteome</keyword>
<reference evidence="1 2" key="1">
    <citation type="journal article" date="2005" name="PLoS Biol.">
        <title>The genomes of Oryza sativa: a history of duplications.</title>
        <authorList>
            <person name="Yu J."/>
            <person name="Wang J."/>
            <person name="Lin W."/>
            <person name="Li S."/>
            <person name="Li H."/>
            <person name="Zhou J."/>
            <person name="Ni P."/>
            <person name="Dong W."/>
            <person name="Hu S."/>
            <person name="Zeng C."/>
            <person name="Zhang J."/>
            <person name="Zhang Y."/>
            <person name="Li R."/>
            <person name="Xu Z."/>
            <person name="Li S."/>
            <person name="Li X."/>
            <person name="Zheng H."/>
            <person name="Cong L."/>
            <person name="Lin L."/>
            <person name="Yin J."/>
            <person name="Geng J."/>
            <person name="Li G."/>
            <person name="Shi J."/>
            <person name="Liu J."/>
            <person name="Lv H."/>
            <person name="Li J."/>
            <person name="Wang J."/>
            <person name="Deng Y."/>
            <person name="Ran L."/>
            <person name="Shi X."/>
            <person name="Wang X."/>
            <person name="Wu Q."/>
            <person name="Li C."/>
            <person name="Ren X."/>
            <person name="Wang J."/>
            <person name="Wang X."/>
            <person name="Li D."/>
            <person name="Liu D."/>
            <person name="Zhang X."/>
            <person name="Ji Z."/>
            <person name="Zhao W."/>
            <person name="Sun Y."/>
            <person name="Zhang Z."/>
            <person name="Bao J."/>
            <person name="Han Y."/>
            <person name="Dong L."/>
            <person name="Ji J."/>
            <person name="Chen P."/>
            <person name="Wu S."/>
            <person name="Liu J."/>
            <person name="Xiao Y."/>
            <person name="Bu D."/>
            <person name="Tan J."/>
            <person name="Yang L."/>
            <person name="Ye C."/>
            <person name="Zhang J."/>
            <person name="Xu J."/>
            <person name="Zhou Y."/>
            <person name="Yu Y."/>
            <person name="Zhang B."/>
            <person name="Zhuang S."/>
            <person name="Wei H."/>
            <person name="Liu B."/>
            <person name="Lei M."/>
            <person name="Yu H."/>
            <person name="Li Y."/>
            <person name="Xu H."/>
            <person name="Wei S."/>
            <person name="He X."/>
            <person name="Fang L."/>
            <person name="Zhang Z."/>
            <person name="Zhang Y."/>
            <person name="Huang X."/>
            <person name="Su Z."/>
            <person name="Tong W."/>
            <person name="Li J."/>
            <person name="Tong Z."/>
            <person name="Li S."/>
            <person name="Ye J."/>
            <person name="Wang L."/>
            <person name="Fang L."/>
            <person name="Lei T."/>
            <person name="Chen C."/>
            <person name="Chen H."/>
            <person name="Xu Z."/>
            <person name="Li H."/>
            <person name="Huang H."/>
            <person name="Zhang F."/>
            <person name="Xu H."/>
            <person name="Li N."/>
            <person name="Zhao C."/>
            <person name="Li S."/>
            <person name="Dong L."/>
            <person name="Huang Y."/>
            <person name="Li L."/>
            <person name="Xi Y."/>
            <person name="Qi Q."/>
            <person name="Li W."/>
            <person name="Zhang B."/>
            <person name="Hu W."/>
            <person name="Zhang Y."/>
            <person name="Tian X."/>
            <person name="Jiao Y."/>
            <person name="Liang X."/>
            <person name="Jin J."/>
            <person name="Gao L."/>
            <person name="Zheng W."/>
            <person name="Hao B."/>
            <person name="Liu S."/>
            <person name="Wang W."/>
            <person name="Yuan L."/>
            <person name="Cao M."/>
            <person name="McDermott J."/>
            <person name="Samudrala R."/>
            <person name="Wang J."/>
            <person name="Wong G.K."/>
            <person name="Yang H."/>
        </authorList>
    </citation>
    <scope>NUCLEOTIDE SEQUENCE [LARGE SCALE GENOMIC DNA]</scope>
    <source>
        <strain evidence="2">cv. 93-11</strain>
    </source>
</reference>
<sequence length="80" mass="8586">MDRDDVNAIVLAGAGGKFCGGFDINVFTEVHKTGKWSYHRLAASIPRHLPESPPPSLDTTLTSADSICVCIVGRNVDNDD</sequence>
<gene>
    <name evidence="1" type="ORF">OsI_16224</name>
</gene>
<protein>
    <submittedName>
        <fullName evidence="1">Uncharacterized protein</fullName>
    </submittedName>
</protein>
<dbReference type="Gramene" id="BGIOSGA016573-TA">
    <property type="protein sequence ID" value="BGIOSGA016573-PA"/>
    <property type="gene ID" value="BGIOSGA016573"/>
</dbReference>
<dbReference type="Gene3D" id="3.90.226.10">
    <property type="entry name" value="2-enoyl-CoA Hydratase, Chain A, domain 1"/>
    <property type="match status" value="1"/>
</dbReference>
<dbReference type="Proteomes" id="UP000007015">
    <property type="component" value="Chromosome 4"/>
</dbReference>
<dbReference type="OrthoDB" id="783073at2759"/>
<name>A2XUE4_ORYSI</name>
<proteinExistence type="predicted"/>
<dbReference type="OMA" id="HKTGKWS"/>
<dbReference type="HOGENOM" id="CLU_2594067_0_0_1"/>
<dbReference type="EMBL" id="CM000129">
    <property type="protein sequence ID" value="EAY94454.1"/>
    <property type="molecule type" value="Genomic_DNA"/>
</dbReference>
<organism evidence="1 2">
    <name type="scientific">Oryza sativa subsp. indica</name>
    <name type="common">Rice</name>
    <dbReference type="NCBI Taxonomy" id="39946"/>
    <lineage>
        <taxon>Eukaryota</taxon>
        <taxon>Viridiplantae</taxon>
        <taxon>Streptophyta</taxon>
        <taxon>Embryophyta</taxon>
        <taxon>Tracheophyta</taxon>
        <taxon>Spermatophyta</taxon>
        <taxon>Magnoliopsida</taxon>
        <taxon>Liliopsida</taxon>
        <taxon>Poales</taxon>
        <taxon>Poaceae</taxon>
        <taxon>BOP clade</taxon>
        <taxon>Oryzoideae</taxon>
        <taxon>Oryzeae</taxon>
        <taxon>Oryzinae</taxon>
        <taxon>Oryza</taxon>
        <taxon>Oryza sativa</taxon>
    </lineage>
</organism>
<accession>A2XUE4</accession>
<dbReference type="AlphaFoldDB" id="A2XUE4"/>
<evidence type="ECO:0000313" key="2">
    <source>
        <dbReference type="Proteomes" id="UP000007015"/>
    </source>
</evidence>
<evidence type="ECO:0000313" key="1">
    <source>
        <dbReference type="EMBL" id="EAY94454.1"/>
    </source>
</evidence>